<sequence length="266" mass="30145">MEMIGNNFILGLVGEVSTLVSKGSRRSLLKHQASVTKLLDMIDMVRQHRSLTHQFLFNHQQEVVEKIAALDEEMKKAITKLASDRYVGNSIERIALKNKLTQLTSSYKNRSISNNLVAHGKVIRQLIFQIDSQILISLDKADKLELAGEYNDQWQAVMSGIEALTQYRLSIMAMNMNLKPALLAKQANVLYSKLVKVSDVYSDYHPDLNECMTQLERYLTEHKHTEEYQAKLFDLSSEISAALVDVYEAIIEKTFAKAISGVYSAE</sequence>
<dbReference type="EMBL" id="POSK01000001">
    <property type="protein sequence ID" value="PNI06552.1"/>
    <property type="molecule type" value="Genomic_DNA"/>
</dbReference>
<dbReference type="RefSeq" id="WP_102965095.1">
    <property type="nucleotide sequence ID" value="NZ_POSK01000001.1"/>
</dbReference>
<name>A0A2J8I7P6_VIBDI</name>
<comment type="caution">
    <text evidence="1">The sequence shown here is derived from an EMBL/GenBank/DDBJ whole genome shotgun (WGS) entry which is preliminary data.</text>
</comment>
<evidence type="ECO:0000313" key="2">
    <source>
        <dbReference type="Proteomes" id="UP000236449"/>
    </source>
</evidence>
<dbReference type="AlphaFoldDB" id="A0A2J8I7P6"/>
<accession>A0A2J8I7P6</accession>
<gene>
    <name evidence="1" type="ORF">C1N32_00625</name>
</gene>
<proteinExistence type="predicted"/>
<evidence type="ECO:0000313" key="1">
    <source>
        <dbReference type="EMBL" id="PNI06552.1"/>
    </source>
</evidence>
<reference evidence="1 2" key="1">
    <citation type="submission" date="2018-01" db="EMBL/GenBank/DDBJ databases">
        <title>Draft genome sequences of six Vibrio diazotrophicus strains isolated from deep-sea sediments of the Baltic Sea.</title>
        <authorList>
            <person name="Castillo D."/>
            <person name="Vandieken V."/>
            <person name="Chiang O."/>
            <person name="Middelboe M."/>
        </authorList>
    </citation>
    <scope>NUCLEOTIDE SEQUENCE [LARGE SCALE GENOMIC DNA]</scope>
    <source>
        <strain evidence="1 2">60.27F</strain>
    </source>
</reference>
<organism evidence="1 2">
    <name type="scientific">Vibrio diazotrophicus</name>
    <dbReference type="NCBI Taxonomy" id="685"/>
    <lineage>
        <taxon>Bacteria</taxon>
        <taxon>Pseudomonadati</taxon>
        <taxon>Pseudomonadota</taxon>
        <taxon>Gammaproteobacteria</taxon>
        <taxon>Vibrionales</taxon>
        <taxon>Vibrionaceae</taxon>
        <taxon>Vibrio</taxon>
    </lineage>
</organism>
<protein>
    <submittedName>
        <fullName evidence="1">Uncharacterized protein</fullName>
    </submittedName>
</protein>
<dbReference type="OrthoDB" id="5856284at2"/>
<dbReference type="Proteomes" id="UP000236449">
    <property type="component" value="Unassembled WGS sequence"/>
</dbReference>